<proteinExistence type="predicted"/>
<evidence type="ECO:0000313" key="3">
    <source>
        <dbReference type="Proteomes" id="UP000549394"/>
    </source>
</evidence>
<dbReference type="PROSITE" id="PS50206">
    <property type="entry name" value="RHODANESE_3"/>
    <property type="match status" value="1"/>
</dbReference>
<dbReference type="Pfam" id="PF00581">
    <property type="entry name" value="Rhodanese"/>
    <property type="match status" value="1"/>
</dbReference>
<dbReference type="Gene3D" id="3.40.250.10">
    <property type="entry name" value="Rhodanese-like domain"/>
    <property type="match status" value="1"/>
</dbReference>
<name>A0A7I8WBM9_9ANNE</name>
<reference evidence="2 3" key="1">
    <citation type="submission" date="2020-08" db="EMBL/GenBank/DDBJ databases">
        <authorList>
            <person name="Hejnol A."/>
        </authorList>
    </citation>
    <scope>NUCLEOTIDE SEQUENCE [LARGE SCALE GENOMIC DNA]</scope>
</reference>
<organism evidence="2 3">
    <name type="scientific">Dimorphilus gyrociliatus</name>
    <dbReference type="NCBI Taxonomy" id="2664684"/>
    <lineage>
        <taxon>Eukaryota</taxon>
        <taxon>Metazoa</taxon>
        <taxon>Spiralia</taxon>
        <taxon>Lophotrochozoa</taxon>
        <taxon>Annelida</taxon>
        <taxon>Polychaeta</taxon>
        <taxon>Polychaeta incertae sedis</taxon>
        <taxon>Dinophilidae</taxon>
        <taxon>Dimorphilus</taxon>
    </lineage>
</organism>
<keyword evidence="3" id="KW-1185">Reference proteome</keyword>
<dbReference type="OrthoDB" id="566238at2759"/>
<evidence type="ECO:0000259" key="1">
    <source>
        <dbReference type="PROSITE" id="PS50206"/>
    </source>
</evidence>
<protein>
    <submittedName>
        <fullName evidence="2">DgyrCDS13749</fullName>
    </submittedName>
</protein>
<dbReference type="SUPFAM" id="SSF52821">
    <property type="entry name" value="Rhodanese/Cell cycle control phosphatase"/>
    <property type="match status" value="1"/>
</dbReference>
<feature type="domain" description="Rhodanese" evidence="1">
    <location>
        <begin position="70"/>
        <end position="164"/>
    </location>
</feature>
<dbReference type="SMART" id="SM00450">
    <property type="entry name" value="RHOD"/>
    <property type="match status" value="1"/>
</dbReference>
<dbReference type="PANTHER" id="PTHR44086:SF10">
    <property type="entry name" value="THIOSULFATE SULFURTRANSFERASE_RHODANESE-LIKE DOMAIN-CONTAINING PROTEIN 3"/>
    <property type="match status" value="1"/>
</dbReference>
<dbReference type="PANTHER" id="PTHR44086">
    <property type="entry name" value="THIOSULFATE SULFURTRANSFERASE RDL2, MITOCHONDRIAL-RELATED"/>
    <property type="match status" value="1"/>
</dbReference>
<dbReference type="EMBL" id="CAJFCJ010000027">
    <property type="protein sequence ID" value="CAD5125542.1"/>
    <property type="molecule type" value="Genomic_DNA"/>
</dbReference>
<accession>A0A7I8WBM9</accession>
<dbReference type="InterPro" id="IPR036873">
    <property type="entry name" value="Rhodanese-like_dom_sf"/>
</dbReference>
<comment type="caution">
    <text evidence="2">The sequence shown here is derived from an EMBL/GenBank/DDBJ whole genome shotgun (WGS) entry which is preliminary data.</text>
</comment>
<dbReference type="Proteomes" id="UP000549394">
    <property type="component" value="Unassembled WGS sequence"/>
</dbReference>
<dbReference type="AlphaFoldDB" id="A0A7I8WBM9"/>
<gene>
    <name evidence="2" type="ORF">DGYR_LOCUS12897</name>
</gene>
<dbReference type="InterPro" id="IPR001763">
    <property type="entry name" value="Rhodanese-like_dom"/>
</dbReference>
<sequence length="164" mass="19377">MESKKERDLSIGLVAYFYDPSSFSKLFNYFNVSNDYETCNGTDTTIEIRDVSYENLKELLKIKDETVPYLIDVRNRSEIVETYLLPKAVNVPLHELNEAFRLPKDKFQEKYGKYKAEKSHSNLIIYCRSGARAVEGYRCLYSMGYINIKRYKGSYLEWNERLEQ</sequence>
<evidence type="ECO:0000313" key="2">
    <source>
        <dbReference type="EMBL" id="CAD5125542.1"/>
    </source>
</evidence>